<accession>A0A7S3K186</accession>
<proteinExistence type="predicted"/>
<gene>
    <name evidence="2" type="ORF">ALAG00032_LOCUS10262</name>
</gene>
<feature type="region of interest" description="Disordered" evidence="1">
    <location>
        <begin position="26"/>
        <end position="50"/>
    </location>
</feature>
<evidence type="ECO:0000313" key="2">
    <source>
        <dbReference type="EMBL" id="CAE0369499.1"/>
    </source>
</evidence>
<dbReference type="AlphaFoldDB" id="A0A7S3K186"/>
<name>A0A7S3K186_9STRA</name>
<protein>
    <submittedName>
        <fullName evidence="2">Uncharacterized protein</fullName>
    </submittedName>
</protein>
<organism evidence="2">
    <name type="scientific">Aureoumbra lagunensis</name>
    <dbReference type="NCBI Taxonomy" id="44058"/>
    <lineage>
        <taxon>Eukaryota</taxon>
        <taxon>Sar</taxon>
        <taxon>Stramenopiles</taxon>
        <taxon>Ochrophyta</taxon>
        <taxon>Pelagophyceae</taxon>
        <taxon>Pelagomonadales</taxon>
        <taxon>Aureoumbra</taxon>
    </lineage>
</organism>
<evidence type="ECO:0000256" key="1">
    <source>
        <dbReference type="SAM" id="MobiDB-lite"/>
    </source>
</evidence>
<sequence length="140" mass="16239">MEKWLSSMEARSFGVSSETLNHKKYYRNKQQHHPLDQKQEEISSSSRSRVVSADENKILADLETAFDQNKININDLTMPLLRKFILHLKRKDKIEDGCLSYKDETKPGGRWDFKKAELQAKIRTALQTHIQAKLTSFSSS</sequence>
<reference evidence="2" key="1">
    <citation type="submission" date="2021-01" db="EMBL/GenBank/DDBJ databases">
        <authorList>
            <person name="Corre E."/>
            <person name="Pelletier E."/>
            <person name="Niang G."/>
            <person name="Scheremetjew M."/>
            <person name="Finn R."/>
            <person name="Kale V."/>
            <person name="Holt S."/>
            <person name="Cochrane G."/>
            <person name="Meng A."/>
            <person name="Brown T."/>
            <person name="Cohen L."/>
        </authorList>
    </citation>
    <scope>NUCLEOTIDE SEQUENCE</scope>
    <source>
        <strain evidence="2">CCMP1510</strain>
    </source>
</reference>
<dbReference type="EMBL" id="HBIJ01015369">
    <property type="protein sequence ID" value="CAE0369499.1"/>
    <property type="molecule type" value="Transcribed_RNA"/>
</dbReference>